<feature type="chain" id="PRO_5047516004" evidence="4">
    <location>
        <begin position="24"/>
        <end position="332"/>
    </location>
</feature>
<evidence type="ECO:0000256" key="4">
    <source>
        <dbReference type="SAM" id="SignalP"/>
    </source>
</evidence>
<organism evidence="6 7">
    <name type="scientific">Streptomyces tremellae</name>
    <dbReference type="NCBI Taxonomy" id="1124239"/>
    <lineage>
        <taxon>Bacteria</taxon>
        <taxon>Bacillati</taxon>
        <taxon>Actinomycetota</taxon>
        <taxon>Actinomycetes</taxon>
        <taxon>Kitasatosporales</taxon>
        <taxon>Streptomycetaceae</taxon>
        <taxon>Streptomyces</taxon>
    </lineage>
</organism>
<keyword evidence="3 4" id="KW-0732">Signal</keyword>
<dbReference type="PROSITE" id="PS51257">
    <property type="entry name" value="PROKAR_LIPOPROTEIN"/>
    <property type="match status" value="1"/>
</dbReference>
<dbReference type="Gene3D" id="3.40.50.2300">
    <property type="match status" value="2"/>
</dbReference>
<dbReference type="PANTHER" id="PTHR46847:SF1">
    <property type="entry name" value="D-ALLOSE-BINDING PERIPLASMIC PROTEIN-RELATED"/>
    <property type="match status" value="1"/>
</dbReference>
<comment type="subcellular location">
    <subcellularLocation>
        <location evidence="1">Cell envelope</location>
    </subcellularLocation>
</comment>
<name>A0ABP7FM38_9ACTN</name>
<dbReference type="Pfam" id="PF13407">
    <property type="entry name" value="Peripla_BP_4"/>
    <property type="match status" value="1"/>
</dbReference>
<sequence length="332" mass="33001">MNKPPVVISALVCCLALGATATACSTGSTTAAAGGASAAPSGGSKKVALVLGVKGSPFYSAMACGAEAKAKQLGLDLTVSAGDAFSADAQLPVVNAVTAAKPAVAAVVPTDATALVQPLTALTAAGTKLVTVDQVLADPKPVRSRIVTDNEKGGRLAADEMNKLTGGKGKVLVITQPPGSSAQDARTAGFAAGIKKYPGITYLGAQYQSDDPQKAAQIITSTLAAHPDLTGVFSTNDQGAVGALTGLKQAGATKKVKLVAYDAASAEVAALKNGTLSALIAQNPVQEGEAAMETAQKLIAGTPVPATQLSELVVIGPGEKAKADRYAYKSTC</sequence>
<evidence type="ECO:0000259" key="5">
    <source>
        <dbReference type="Pfam" id="PF13407"/>
    </source>
</evidence>
<dbReference type="InterPro" id="IPR025997">
    <property type="entry name" value="SBP_2_dom"/>
</dbReference>
<evidence type="ECO:0000313" key="7">
    <source>
        <dbReference type="Proteomes" id="UP001499884"/>
    </source>
</evidence>
<feature type="signal peptide" evidence="4">
    <location>
        <begin position="1"/>
        <end position="23"/>
    </location>
</feature>
<protein>
    <submittedName>
        <fullName evidence="6">ABC transporter substrate-binding protein</fullName>
    </submittedName>
</protein>
<evidence type="ECO:0000256" key="3">
    <source>
        <dbReference type="ARBA" id="ARBA00022729"/>
    </source>
</evidence>
<reference evidence="7" key="1">
    <citation type="journal article" date="2019" name="Int. J. Syst. Evol. Microbiol.">
        <title>The Global Catalogue of Microorganisms (GCM) 10K type strain sequencing project: providing services to taxonomists for standard genome sequencing and annotation.</title>
        <authorList>
            <consortium name="The Broad Institute Genomics Platform"/>
            <consortium name="The Broad Institute Genome Sequencing Center for Infectious Disease"/>
            <person name="Wu L."/>
            <person name="Ma J."/>
        </authorList>
    </citation>
    <scope>NUCLEOTIDE SEQUENCE [LARGE SCALE GENOMIC DNA]</scope>
    <source>
        <strain evidence="7">JCM 30846</strain>
    </source>
</reference>
<dbReference type="RefSeq" id="WP_345649270.1">
    <property type="nucleotide sequence ID" value="NZ_BAABEP010000029.1"/>
</dbReference>
<evidence type="ECO:0000313" key="6">
    <source>
        <dbReference type="EMBL" id="GAA3739216.1"/>
    </source>
</evidence>
<proteinExistence type="inferred from homology"/>
<dbReference type="PANTHER" id="PTHR46847">
    <property type="entry name" value="D-ALLOSE-BINDING PERIPLASMIC PROTEIN-RELATED"/>
    <property type="match status" value="1"/>
</dbReference>
<dbReference type="EMBL" id="BAABEP010000029">
    <property type="protein sequence ID" value="GAA3739216.1"/>
    <property type="molecule type" value="Genomic_DNA"/>
</dbReference>
<evidence type="ECO:0000256" key="2">
    <source>
        <dbReference type="ARBA" id="ARBA00007639"/>
    </source>
</evidence>
<accession>A0ABP7FM38</accession>
<dbReference type="CDD" id="cd20007">
    <property type="entry name" value="PBP1_ABC_sugar_binding-like"/>
    <property type="match status" value="1"/>
</dbReference>
<comment type="similarity">
    <text evidence="2">Belongs to the bacterial solute-binding protein 2 family.</text>
</comment>
<gene>
    <name evidence="6" type="ORF">GCM10023082_40440</name>
</gene>
<feature type="domain" description="Periplasmic binding protein" evidence="5">
    <location>
        <begin position="47"/>
        <end position="302"/>
    </location>
</feature>
<dbReference type="SUPFAM" id="SSF53822">
    <property type="entry name" value="Periplasmic binding protein-like I"/>
    <property type="match status" value="1"/>
</dbReference>
<dbReference type="Proteomes" id="UP001499884">
    <property type="component" value="Unassembled WGS sequence"/>
</dbReference>
<evidence type="ECO:0000256" key="1">
    <source>
        <dbReference type="ARBA" id="ARBA00004196"/>
    </source>
</evidence>
<dbReference type="InterPro" id="IPR028082">
    <property type="entry name" value="Peripla_BP_I"/>
</dbReference>
<keyword evidence="7" id="KW-1185">Reference proteome</keyword>
<comment type="caution">
    <text evidence="6">The sequence shown here is derived from an EMBL/GenBank/DDBJ whole genome shotgun (WGS) entry which is preliminary data.</text>
</comment>